<dbReference type="Pfam" id="PF01435">
    <property type="entry name" value="Peptidase_M48"/>
    <property type="match status" value="1"/>
</dbReference>
<feature type="domain" description="Peptidase M48" evidence="8">
    <location>
        <begin position="116"/>
        <end position="184"/>
    </location>
</feature>
<reference evidence="10" key="1">
    <citation type="submission" date="2023-07" db="EMBL/GenBank/DDBJ databases">
        <title>Whole genome shotgun sequence of Streptomyces spororaveus NBRC 15456.</title>
        <authorList>
            <person name="Komaki H."/>
            <person name="Tamura T."/>
        </authorList>
    </citation>
    <scope>NUCLEOTIDE SEQUENCE [LARGE SCALE GENOMIC DNA]</scope>
    <source>
        <strain evidence="10">NBRC 15456</strain>
    </source>
</reference>
<dbReference type="Gene3D" id="3.30.2010.10">
    <property type="entry name" value="Metalloproteases ('zincins'), catalytic domain"/>
    <property type="match status" value="1"/>
</dbReference>
<dbReference type="Proteomes" id="UP000608522">
    <property type="component" value="Unassembled WGS sequence"/>
</dbReference>
<protein>
    <recommendedName>
        <fullName evidence="8">Peptidase M48 domain-containing protein</fullName>
    </recommendedName>
</protein>
<comment type="similarity">
    <text evidence="6">Belongs to the peptidase M48 family.</text>
</comment>
<accession>A0ABQ3TNF0</accession>
<evidence type="ECO:0000256" key="7">
    <source>
        <dbReference type="SAM" id="Phobius"/>
    </source>
</evidence>
<evidence type="ECO:0000256" key="2">
    <source>
        <dbReference type="ARBA" id="ARBA00022723"/>
    </source>
</evidence>
<proteinExistence type="inferred from homology"/>
<keyword evidence="5 6" id="KW-0482">Metalloprotease</keyword>
<feature type="transmembrane region" description="Helical" evidence="7">
    <location>
        <begin position="39"/>
        <end position="62"/>
    </location>
</feature>
<feature type="transmembrane region" description="Helical" evidence="7">
    <location>
        <begin position="82"/>
        <end position="105"/>
    </location>
</feature>
<gene>
    <name evidence="9" type="ORF">Sspor_74590</name>
</gene>
<keyword evidence="7" id="KW-0472">Membrane</keyword>
<keyword evidence="1 6" id="KW-0645">Protease</keyword>
<evidence type="ECO:0000313" key="10">
    <source>
        <dbReference type="Proteomes" id="UP000608522"/>
    </source>
</evidence>
<keyword evidence="7" id="KW-0812">Transmembrane</keyword>
<evidence type="ECO:0000259" key="8">
    <source>
        <dbReference type="Pfam" id="PF01435"/>
    </source>
</evidence>
<keyword evidence="4 6" id="KW-0862">Zinc</keyword>
<evidence type="ECO:0000256" key="3">
    <source>
        <dbReference type="ARBA" id="ARBA00022801"/>
    </source>
</evidence>
<evidence type="ECO:0000256" key="1">
    <source>
        <dbReference type="ARBA" id="ARBA00022670"/>
    </source>
</evidence>
<evidence type="ECO:0000256" key="4">
    <source>
        <dbReference type="ARBA" id="ARBA00022833"/>
    </source>
</evidence>
<name>A0ABQ3TNF0_9ACTN</name>
<dbReference type="InterPro" id="IPR052173">
    <property type="entry name" value="Beta-lactam_resp_regulator"/>
</dbReference>
<dbReference type="EMBL" id="BNED01000005">
    <property type="protein sequence ID" value="GHI81898.1"/>
    <property type="molecule type" value="Genomic_DNA"/>
</dbReference>
<comment type="cofactor">
    <cofactor evidence="6">
        <name>Zn(2+)</name>
        <dbReference type="ChEBI" id="CHEBI:29105"/>
    </cofactor>
    <text evidence="6">Binds 1 zinc ion per subunit.</text>
</comment>
<dbReference type="PANTHER" id="PTHR34978:SF3">
    <property type="entry name" value="SLR0241 PROTEIN"/>
    <property type="match status" value="1"/>
</dbReference>
<keyword evidence="2" id="KW-0479">Metal-binding</keyword>
<sequence>MSRPVSLPLLLPLLLPFLAGPVCRVLVVRLPPRRAVRLLACSAAGLAAGSIAALALLVVPGATHLRPVAALGHLLTPLASDAPGTAVAVTVVAASLLAVGGALLLRDAHGWWRRLRQARALAAGNPSELVVLDEEYPDAYVLPGRPGRIVITSGMLRALSAAEREVLLAHERAHLKGRHHLLVATVELAAHCHPGLRAVREPLRFALERTADEYAAQAVGDRRLTARAIARAALATRTSPARCRPGFALAATTGPVPLRVAALLGQPALTRVPGVPPRLAALMLLASLTVSAGAAFQAADNLHTGIEIAQGETGGE</sequence>
<organism evidence="9 10">
    <name type="scientific">Streptomyces spororaveus</name>
    <dbReference type="NCBI Taxonomy" id="284039"/>
    <lineage>
        <taxon>Bacteria</taxon>
        <taxon>Bacillati</taxon>
        <taxon>Actinomycetota</taxon>
        <taxon>Actinomycetes</taxon>
        <taxon>Kitasatosporales</taxon>
        <taxon>Streptomycetaceae</taxon>
        <taxon>Streptomyces</taxon>
    </lineage>
</organism>
<keyword evidence="10" id="KW-1185">Reference proteome</keyword>
<dbReference type="CDD" id="cd07326">
    <property type="entry name" value="M56_BlaR1_MecR1_like"/>
    <property type="match status" value="1"/>
</dbReference>
<evidence type="ECO:0000256" key="5">
    <source>
        <dbReference type="ARBA" id="ARBA00023049"/>
    </source>
</evidence>
<dbReference type="InterPro" id="IPR001915">
    <property type="entry name" value="Peptidase_M48"/>
</dbReference>
<keyword evidence="3 6" id="KW-0378">Hydrolase</keyword>
<keyword evidence="7" id="KW-1133">Transmembrane helix</keyword>
<evidence type="ECO:0000256" key="6">
    <source>
        <dbReference type="RuleBase" id="RU003983"/>
    </source>
</evidence>
<comment type="caution">
    <text evidence="9">The sequence shown here is derived from an EMBL/GenBank/DDBJ whole genome shotgun (WGS) entry which is preliminary data.</text>
</comment>
<evidence type="ECO:0000313" key="9">
    <source>
        <dbReference type="EMBL" id="GHI81898.1"/>
    </source>
</evidence>
<dbReference type="PANTHER" id="PTHR34978">
    <property type="entry name" value="POSSIBLE SENSOR-TRANSDUCER PROTEIN BLAR"/>
    <property type="match status" value="1"/>
</dbReference>
<feature type="transmembrane region" description="Helical" evidence="7">
    <location>
        <begin position="6"/>
        <end position="27"/>
    </location>
</feature>